<gene>
    <name evidence="2" type="primary">LgM4147LRVhigh.26.01250.01240</name>
    <name evidence="2" type="ORF">BN36_2639200</name>
</gene>
<feature type="compositionally biased region" description="Polar residues" evidence="1">
    <location>
        <begin position="121"/>
        <end position="142"/>
    </location>
</feature>
<dbReference type="AlphaFoldDB" id="A0A1E1IYM7"/>
<evidence type="ECO:0000313" key="2">
    <source>
        <dbReference type="EMBL" id="CCM16414.1"/>
    </source>
</evidence>
<feature type="region of interest" description="Disordered" evidence="1">
    <location>
        <begin position="112"/>
        <end position="168"/>
    </location>
</feature>
<feature type="region of interest" description="Disordered" evidence="1">
    <location>
        <begin position="322"/>
        <end position="356"/>
    </location>
</feature>
<reference evidence="2" key="1">
    <citation type="submission" date="2012-08" db="EMBL/GenBank/DDBJ databases">
        <title>Comparative genomics of metastatic and non-metastatic Leishmania guyanensis provides insights into polygenic factors involved in Leishmania RNA virus infection.</title>
        <authorList>
            <person name="Smith D."/>
            <person name="Hertz-Fowler C."/>
            <person name="Martin R."/>
            <person name="Dickens N."/>
            <person name="Fasel N."/>
            <person name="Falquet L."/>
            <person name="Beverley S."/>
            <person name="Zangger H."/>
            <person name="Calderon-Copete S."/>
            <person name="Mottram J."/>
            <person name="Xenarios I."/>
        </authorList>
    </citation>
    <scope>NUCLEOTIDE SEQUENCE</scope>
    <source>
        <strain evidence="2">MHOM/BR/75/M4147/SSU:IR2SAT-LUC</strain>
    </source>
</reference>
<name>A0A1E1IYM7_LEIGU</name>
<protein>
    <submittedName>
        <fullName evidence="2">Uncharacterized protein</fullName>
    </submittedName>
</protein>
<organism evidence="2">
    <name type="scientific">Leishmania guyanensis</name>
    <dbReference type="NCBI Taxonomy" id="5670"/>
    <lineage>
        <taxon>Eukaryota</taxon>
        <taxon>Discoba</taxon>
        <taxon>Euglenozoa</taxon>
        <taxon>Kinetoplastea</taxon>
        <taxon>Metakinetoplastina</taxon>
        <taxon>Trypanosomatida</taxon>
        <taxon>Trypanosomatidae</taxon>
        <taxon>Leishmaniinae</taxon>
        <taxon>Leishmania</taxon>
        <taxon>Leishmania guyanensis species complex</taxon>
    </lineage>
</organism>
<feature type="compositionally biased region" description="Polar residues" evidence="1">
    <location>
        <begin position="571"/>
        <end position="584"/>
    </location>
</feature>
<feature type="region of interest" description="Disordered" evidence="1">
    <location>
        <begin position="571"/>
        <end position="601"/>
    </location>
</feature>
<feature type="compositionally biased region" description="Low complexity" evidence="1">
    <location>
        <begin position="330"/>
        <end position="341"/>
    </location>
</feature>
<feature type="region of interest" description="Disordered" evidence="1">
    <location>
        <begin position="945"/>
        <end position="982"/>
    </location>
</feature>
<sequence length="1152" mass="121056">MSKAFGQAMLTPLCLTVNQTGTRIGVGHTRGFLVFRVVAAPATADIHDGSGTEAAAMMSTVSPWMTQKGKRSAAPAHGGAAEELRPRPAQSQLLLDPQYNVDLLTFSHIRERMRQQQQQRSSGAVCSAPSQSMPTDTPSRTPLTVVPGGTTDHSPAPRYAAASESTPPSLFDEVLSEEDSHHSEYDRSLPVDLENDLGSFLTTAGRAFAQMKRDRQSLRSRKNKAGTVIKELHQQQGNAATNETPPSAPAPAIAAAPTLGSASEASHTSVGADTSAETPAMMNETNASQCTRLTLEPSAMLEWGKDEDIDVGPFSSDASLARMQRTTGPSSSSASSLSDAAGRQAHDSAEESEDDYVGFEGGGVAVMAFLYEQTWMALVGGGPTPMGTPKSVQFIRDGELQHQLLLPDPVVRLFLDARLLFVVTTAELRMYSNPIEREWTCLRQSIPLSAAVASRYAFLASPADDATGANAPVRVWKTLPNPSPSPSSANAAAAVDSAEVLRVTSFASFARRPGGQSGDRGTWTSAISLPVIPVVIDYARSLVLLPVGEEGKGFALYRYVSGPEVRYTDPVNNADMSNSASTSGMGCASDAKEPRSIDGTAVTTGRTTSFLEHIATQNTAHRNPLYNLALYVGWPSSIARLLSRDTEAGTGDQAGGHASSSHVDGSSSGGLVTLVAASSEYATRLTLWMLHGTQNKMASQQNGRPPSPSNTATGAATFVLLREFRVGVRLAAPQVVMASFPGVSRYIARGHAALAGTSGRTATGSSEAASWTDAGLLPNTSVAGDVAKLHGTATLASASELFSAASSPPSSTPPTGTMTSWATEAAATVASSTASPAGVQHLQFVGNGAYLLCVHGTDIISIFSTSARETEEEAKNVCRDRVAAEQNRYSRLSIMKEYLPHVLSSRLEAYTRQAWSSCSGRLPSADPTFMPRWICVQRRDIPGATTTSTATVPATAPTSMGTSHGASKLGVPIATDRNSSRGRQPFFQRLTSFVGSRPPIEASVALPSGRATTAALPGTEDKPSADNQPSGATPASHSLFSRASASRRLKSPGKLLTFPTSSWDEQRPPAGGAAWGAPLMELPQCIQVWPSAPHTETGTLHQFTGAASAASSPRRPPIVLNCATCEGAFANILLFAEQGELVTSQVVPYATS</sequence>
<proteinExistence type="predicted"/>
<evidence type="ECO:0000256" key="1">
    <source>
        <dbReference type="SAM" id="MobiDB-lite"/>
    </source>
</evidence>
<feature type="compositionally biased region" description="Low complexity" evidence="1">
    <location>
        <begin position="1035"/>
        <end position="1044"/>
    </location>
</feature>
<feature type="compositionally biased region" description="Low complexity" evidence="1">
    <location>
        <begin position="655"/>
        <end position="667"/>
    </location>
</feature>
<dbReference type="EMBL" id="CALQ01001055">
    <property type="protein sequence ID" value="CCM16414.1"/>
    <property type="molecule type" value="Genomic_DNA"/>
</dbReference>
<feature type="compositionally biased region" description="Low complexity" evidence="1">
    <location>
        <begin position="945"/>
        <end position="959"/>
    </location>
</feature>
<feature type="region of interest" description="Disordered" evidence="1">
    <location>
        <begin position="647"/>
        <end position="667"/>
    </location>
</feature>
<accession>A0A1E1IYM7</accession>
<feature type="region of interest" description="Disordered" evidence="1">
    <location>
        <begin position="1013"/>
        <end position="1070"/>
    </location>
</feature>